<keyword evidence="1" id="KW-0328">Glycosyltransferase</keyword>
<evidence type="ECO:0000256" key="1">
    <source>
        <dbReference type="ARBA" id="ARBA00022676"/>
    </source>
</evidence>
<dbReference type="InterPro" id="IPR028098">
    <property type="entry name" value="Glyco_trans_4-like_N"/>
</dbReference>
<organism evidence="5 6">
    <name type="scientific">Streptomyces aidingensis</name>
    <dbReference type="NCBI Taxonomy" id="910347"/>
    <lineage>
        <taxon>Bacteria</taxon>
        <taxon>Bacillati</taxon>
        <taxon>Actinomycetota</taxon>
        <taxon>Actinomycetes</taxon>
        <taxon>Kitasatosporales</taxon>
        <taxon>Streptomycetaceae</taxon>
        <taxon>Streptomyces</taxon>
    </lineage>
</organism>
<dbReference type="Pfam" id="PF00534">
    <property type="entry name" value="Glycos_transf_1"/>
    <property type="match status" value="1"/>
</dbReference>
<dbReference type="GO" id="GO:0016758">
    <property type="term" value="F:hexosyltransferase activity"/>
    <property type="evidence" value="ECO:0007669"/>
    <property type="project" value="TreeGrafter"/>
</dbReference>
<sequence>MNRRRPEDLKVCVLQVPPFDPARMLGGAEVVAVHLVRALASSADVTVLHGFPADARPAGSAAEPGFPARVIAAFPLDEHVREHGHISPRLTGPALRSLQEADVIVTVERTLDLPADAPRIACLGGVGYPHTLDVLRHRAWDRLVVPSPFVARQVREHAPQAANVSVVANGIDLTHFTPRPAGQARDPVEVRLLVAGRPGWDKGFRQALGLARAMEAGGTPTTLMCFAQPDGFGAAGFTAQLRREAEAHAVRLRIMPWQPHHRMPAVYHRADLTLCLGDAAEGFGLVAAESVACGTPVAATPSGFLADMLPPGHGLYLVPPGADPAELVPTAREAMRHGPDQCRHRGRPYIGSHYGLPRMTTAFRHLVEELAA</sequence>
<dbReference type="STRING" id="910347.SAMN05421773_12467"/>
<keyword evidence="6" id="KW-1185">Reference proteome</keyword>
<evidence type="ECO:0000259" key="4">
    <source>
        <dbReference type="Pfam" id="PF13439"/>
    </source>
</evidence>
<evidence type="ECO:0000313" key="6">
    <source>
        <dbReference type="Proteomes" id="UP000199207"/>
    </source>
</evidence>
<dbReference type="RefSeq" id="WP_139238464.1">
    <property type="nucleotide sequence ID" value="NZ_FOLM01000024.1"/>
</dbReference>
<dbReference type="AlphaFoldDB" id="A0A1I1UI59"/>
<evidence type="ECO:0000259" key="3">
    <source>
        <dbReference type="Pfam" id="PF00534"/>
    </source>
</evidence>
<reference evidence="5 6" key="1">
    <citation type="submission" date="2016-10" db="EMBL/GenBank/DDBJ databases">
        <authorList>
            <person name="de Groot N.N."/>
        </authorList>
    </citation>
    <scope>NUCLEOTIDE SEQUENCE [LARGE SCALE GENOMIC DNA]</scope>
    <source>
        <strain evidence="5 6">CGMCC 4.5739</strain>
    </source>
</reference>
<dbReference type="InterPro" id="IPR001296">
    <property type="entry name" value="Glyco_trans_1"/>
</dbReference>
<dbReference type="GO" id="GO:1901137">
    <property type="term" value="P:carbohydrate derivative biosynthetic process"/>
    <property type="evidence" value="ECO:0007669"/>
    <property type="project" value="UniProtKB-ARBA"/>
</dbReference>
<feature type="domain" description="Glycosyl transferase family 1" evidence="3">
    <location>
        <begin position="236"/>
        <end position="338"/>
    </location>
</feature>
<evidence type="ECO:0000256" key="2">
    <source>
        <dbReference type="ARBA" id="ARBA00022679"/>
    </source>
</evidence>
<dbReference type="CDD" id="cd03801">
    <property type="entry name" value="GT4_PimA-like"/>
    <property type="match status" value="1"/>
</dbReference>
<dbReference type="PANTHER" id="PTHR45947">
    <property type="entry name" value="SULFOQUINOVOSYL TRANSFERASE SQD2"/>
    <property type="match status" value="1"/>
</dbReference>
<gene>
    <name evidence="5" type="ORF">SAMN05421773_12467</name>
</gene>
<protein>
    <submittedName>
        <fullName evidence="5">Glycosyltransferase Family 4</fullName>
    </submittedName>
</protein>
<name>A0A1I1UI59_9ACTN</name>
<evidence type="ECO:0000313" key="5">
    <source>
        <dbReference type="EMBL" id="SFD70459.1"/>
    </source>
</evidence>
<feature type="domain" description="Glycosyltransferase subfamily 4-like N-terminal" evidence="4">
    <location>
        <begin position="26"/>
        <end position="174"/>
    </location>
</feature>
<dbReference type="InterPro" id="IPR050194">
    <property type="entry name" value="Glycosyltransferase_grp1"/>
</dbReference>
<dbReference type="OrthoDB" id="9809227at2"/>
<proteinExistence type="predicted"/>
<dbReference type="PANTHER" id="PTHR45947:SF3">
    <property type="entry name" value="SULFOQUINOVOSYL TRANSFERASE SQD2"/>
    <property type="match status" value="1"/>
</dbReference>
<keyword evidence="2 5" id="KW-0808">Transferase</keyword>
<dbReference type="Gene3D" id="3.40.50.2000">
    <property type="entry name" value="Glycogen Phosphorylase B"/>
    <property type="match status" value="2"/>
</dbReference>
<dbReference type="SUPFAM" id="SSF53756">
    <property type="entry name" value="UDP-Glycosyltransferase/glycogen phosphorylase"/>
    <property type="match status" value="1"/>
</dbReference>
<accession>A0A1I1UI59</accession>
<dbReference type="Pfam" id="PF13439">
    <property type="entry name" value="Glyco_transf_4"/>
    <property type="match status" value="1"/>
</dbReference>
<dbReference type="EMBL" id="FOLM01000024">
    <property type="protein sequence ID" value="SFD70459.1"/>
    <property type="molecule type" value="Genomic_DNA"/>
</dbReference>
<dbReference type="Proteomes" id="UP000199207">
    <property type="component" value="Unassembled WGS sequence"/>
</dbReference>